<sequence length="33" mass="3989">MLIINEIGFILDQKKLEFETNFIDGFLKMKFHD</sequence>
<proteinExistence type="predicted"/>
<evidence type="ECO:0000313" key="2">
    <source>
        <dbReference type="Proteomes" id="UP000533639"/>
    </source>
</evidence>
<comment type="caution">
    <text evidence="1">The sequence shown here is derived from an EMBL/GenBank/DDBJ whole genome shotgun (WGS) entry which is preliminary data.</text>
</comment>
<accession>A0A9N8J624</accession>
<protein>
    <submittedName>
        <fullName evidence="1">Uncharacterized protein</fullName>
    </submittedName>
</protein>
<dbReference type="AlphaFoldDB" id="A0A9N8J624"/>
<keyword evidence="2" id="KW-1185">Reference proteome</keyword>
<organism evidence="1 2">
    <name type="scientific">Flavobacterium panici</name>
    <dbReference type="NCBI Taxonomy" id="2654843"/>
    <lineage>
        <taxon>Bacteria</taxon>
        <taxon>Pseudomonadati</taxon>
        <taxon>Bacteroidota</taxon>
        <taxon>Flavobacteriia</taxon>
        <taxon>Flavobacteriales</taxon>
        <taxon>Flavobacteriaceae</taxon>
        <taxon>Flavobacterium</taxon>
    </lineage>
</organism>
<evidence type="ECO:0000313" key="1">
    <source>
        <dbReference type="EMBL" id="CAC9977031.1"/>
    </source>
</evidence>
<dbReference type="Proteomes" id="UP000533639">
    <property type="component" value="Unassembled WGS sequence"/>
</dbReference>
<dbReference type="EMBL" id="CAIJDE010000069">
    <property type="protein sequence ID" value="CAC9977031.1"/>
    <property type="molecule type" value="Genomic_DNA"/>
</dbReference>
<gene>
    <name evidence="1" type="ORF">FLAPXU55_04763</name>
</gene>
<name>A0A9N8J624_9FLAO</name>
<reference evidence="1 2" key="1">
    <citation type="submission" date="2020-06" db="EMBL/GenBank/DDBJ databases">
        <authorList>
            <person name="Criscuolo A."/>
        </authorList>
    </citation>
    <scope>NUCLEOTIDE SEQUENCE [LARGE SCALE GENOMIC DNA]</scope>
    <source>
        <strain evidence="1">PXU-55</strain>
    </source>
</reference>